<feature type="region of interest" description="Disordered" evidence="1">
    <location>
        <begin position="161"/>
        <end position="189"/>
    </location>
</feature>
<dbReference type="AlphaFoldDB" id="A0A4C1TT25"/>
<accession>A0A4C1TT25</accession>
<organism evidence="2 3">
    <name type="scientific">Eumeta variegata</name>
    <name type="common">Bagworm moth</name>
    <name type="synonym">Eumeta japonica</name>
    <dbReference type="NCBI Taxonomy" id="151549"/>
    <lineage>
        <taxon>Eukaryota</taxon>
        <taxon>Metazoa</taxon>
        <taxon>Ecdysozoa</taxon>
        <taxon>Arthropoda</taxon>
        <taxon>Hexapoda</taxon>
        <taxon>Insecta</taxon>
        <taxon>Pterygota</taxon>
        <taxon>Neoptera</taxon>
        <taxon>Endopterygota</taxon>
        <taxon>Lepidoptera</taxon>
        <taxon>Glossata</taxon>
        <taxon>Ditrysia</taxon>
        <taxon>Tineoidea</taxon>
        <taxon>Psychidae</taxon>
        <taxon>Oiketicinae</taxon>
        <taxon>Eumeta</taxon>
    </lineage>
</organism>
<feature type="compositionally biased region" description="Low complexity" evidence="1">
    <location>
        <begin position="161"/>
        <end position="175"/>
    </location>
</feature>
<evidence type="ECO:0000313" key="3">
    <source>
        <dbReference type="Proteomes" id="UP000299102"/>
    </source>
</evidence>
<protein>
    <submittedName>
        <fullName evidence="2">Uncharacterized protein</fullName>
    </submittedName>
</protein>
<reference evidence="2 3" key="1">
    <citation type="journal article" date="2019" name="Commun. Biol.">
        <title>The bagworm genome reveals a unique fibroin gene that provides high tensile strength.</title>
        <authorList>
            <person name="Kono N."/>
            <person name="Nakamura H."/>
            <person name="Ohtoshi R."/>
            <person name="Tomita M."/>
            <person name="Numata K."/>
            <person name="Arakawa K."/>
        </authorList>
    </citation>
    <scope>NUCLEOTIDE SEQUENCE [LARGE SCALE GENOMIC DNA]</scope>
</reference>
<evidence type="ECO:0000256" key="1">
    <source>
        <dbReference type="SAM" id="MobiDB-lite"/>
    </source>
</evidence>
<comment type="caution">
    <text evidence="2">The sequence shown here is derived from an EMBL/GenBank/DDBJ whole genome shotgun (WGS) entry which is preliminary data.</text>
</comment>
<dbReference type="EMBL" id="BGZK01000085">
    <property type="protein sequence ID" value="GBP17139.1"/>
    <property type="molecule type" value="Genomic_DNA"/>
</dbReference>
<name>A0A4C1TT25_EUMVA</name>
<sequence>MIPKNKAVNRSALTEHLPLSETNDIRTAQCLLSTPAFILTDVECFCQSFTCLDSALNHNPHTFTASLDTAHDSDPGPVLNSSSGPFSDVAPGPVFNFDYDIRHGSDMNEATEKNVVNSLRSRTSVESSQKSFHKAGARQRPSRFQCAFNTSARIQIGGRSASRSSVAVSDAATARPRPPPGHRLATPRALPKPGRFIRMVVPRYAIDVSLERGVEGNLFKTNKTLENCTRCDIPALRIQSTQRNGRTSLCTLGCRRFSSRGSDRSDLETGVWTSPTAGGLACFNPSMARRDNGRRATGATRCVRIDWADGASRAGRGAGGGVGRAAAATDLSHSILPRGDPIAADDPIHLLL</sequence>
<gene>
    <name evidence="2" type="ORF">EVAR_17265_1</name>
</gene>
<keyword evidence="3" id="KW-1185">Reference proteome</keyword>
<dbReference type="Proteomes" id="UP000299102">
    <property type="component" value="Unassembled WGS sequence"/>
</dbReference>
<proteinExistence type="predicted"/>
<evidence type="ECO:0000313" key="2">
    <source>
        <dbReference type="EMBL" id="GBP17139.1"/>
    </source>
</evidence>